<feature type="domain" description="Xylanolytic transcriptional activator regulatory" evidence="4">
    <location>
        <begin position="4"/>
        <end position="121"/>
    </location>
</feature>
<dbReference type="GO" id="GO:0008270">
    <property type="term" value="F:zinc ion binding"/>
    <property type="evidence" value="ECO:0007669"/>
    <property type="project" value="InterPro"/>
</dbReference>
<dbReference type="GO" id="GO:0006351">
    <property type="term" value="P:DNA-templated transcription"/>
    <property type="evidence" value="ECO:0007669"/>
    <property type="project" value="InterPro"/>
</dbReference>
<evidence type="ECO:0000256" key="1">
    <source>
        <dbReference type="ARBA" id="ARBA00004123"/>
    </source>
</evidence>
<feature type="region of interest" description="Disordered" evidence="3">
    <location>
        <begin position="470"/>
        <end position="501"/>
    </location>
</feature>
<gene>
    <name evidence="5" type="ORF">BGZ65_008169</name>
</gene>
<accession>A0A9P6MF00</accession>
<feature type="region of interest" description="Disordered" evidence="3">
    <location>
        <begin position="342"/>
        <end position="364"/>
    </location>
</feature>
<dbReference type="InterPro" id="IPR050613">
    <property type="entry name" value="Sec_Metabolite_Reg"/>
</dbReference>
<evidence type="ECO:0000256" key="3">
    <source>
        <dbReference type="SAM" id="MobiDB-lite"/>
    </source>
</evidence>
<dbReference type="EMBL" id="JAAAHW010001201">
    <property type="protein sequence ID" value="KAF9996246.1"/>
    <property type="molecule type" value="Genomic_DNA"/>
</dbReference>
<sequence length="580" mass="65474">MGDPLTVVQGLILISTWDASVGRQRECQACAALALRIMIAGGWHLMDHPNGDGCTDSRIKMWGTLERELARRCWWFVWIAEKWSAAMLTQYVTLHLSLCETLSLPREIRQGDINDQRTVSYFQQSIQAAYLCGAIIQLHYHPFEAEDGIDYDHEASVQDVQRLQARLLEIDHHLDAWYKAIPASFRPDWGQSSGDEGENGAKYEPVGNSQFFHAGGDWWWRHAIGGMLEMNYFGRKNMPQDRFKLLLHQPQHVVSKSPSPLPRLTRAQFANRITLTCERLWQYQTTRPTFYHMAGALLWIALCYQQENTLSENPRIRTPACVNMQKSYYLVKKAGRLVHSNEDEPLTELESTNGPSPSNVPIMRPTDEQRVKPMMEVFKEMFPITRQALRDKGFGLRTQPTATSRISPHMLIQNTHNAGAIGNITSVDSLGPVSATTSIAASAASVINANTGGGPSSYYLAPLTPPGTSTASLASPLTESLGSAPSPSPPPCSMSSNNNINNNSNHSKYRYSNHILHLWIHFSTMGLKVLQRSRININSHHIQFSKYHQYHKDTHSRNRLCNWLTDYSHLLFHHSCSLSQ</sequence>
<proteinExistence type="predicted"/>
<name>A0A9P6MF00_9FUNG</name>
<evidence type="ECO:0000313" key="6">
    <source>
        <dbReference type="Proteomes" id="UP000749646"/>
    </source>
</evidence>
<feature type="compositionally biased region" description="Polar residues" evidence="3">
    <location>
        <begin position="349"/>
        <end position="359"/>
    </location>
</feature>
<protein>
    <recommendedName>
        <fullName evidence="4">Xylanolytic transcriptional activator regulatory domain-containing protein</fullName>
    </recommendedName>
</protein>
<dbReference type="Pfam" id="PF04082">
    <property type="entry name" value="Fungal_trans"/>
    <property type="match status" value="1"/>
</dbReference>
<dbReference type="PANTHER" id="PTHR31001">
    <property type="entry name" value="UNCHARACTERIZED TRANSCRIPTIONAL REGULATORY PROTEIN"/>
    <property type="match status" value="1"/>
</dbReference>
<dbReference type="InterPro" id="IPR007219">
    <property type="entry name" value="XnlR_reg_dom"/>
</dbReference>
<evidence type="ECO:0000259" key="4">
    <source>
        <dbReference type="Pfam" id="PF04082"/>
    </source>
</evidence>
<comment type="caution">
    <text evidence="5">The sequence shown here is derived from an EMBL/GenBank/DDBJ whole genome shotgun (WGS) entry which is preliminary data.</text>
</comment>
<keyword evidence="6" id="KW-1185">Reference proteome</keyword>
<evidence type="ECO:0000256" key="2">
    <source>
        <dbReference type="ARBA" id="ARBA00023242"/>
    </source>
</evidence>
<dbReference type="Proteomes" id="UP000749646">
    <property type="component" value="Unassembled WGS sequence"/>
</dbReference>
<keyword evidence="2" id="KW-0539">Nucleus</keyword>
<dbReference type="GO" id="GO:0005634">
    <property type="term" value="C:nucleus"/>
    <property type="evidence" value="ECO:0007669"/>
    <property type="project" value="UniProtKB-SubCell"/>
</dbReference>
<dbReference type="GO" id="GO:0003677">
    <property type="term" value="F:DNA binding"/>
    <property type="evidence" value="ECO:0007669"/>
    <property type="project" value="InterPro"/>
</dbReference>
<dbReference type="CDD" id="cd12148">
    <property type="entry name" value="fungal_TF_MHR"/>
    <property type="match status" value="1"/>
</dbReference>
<organism evidence="5 6">
    <name type="scientific">Modicella reniformis</name>
    <dbReference type="NCBI Taxonomy" id="1440133"/>
    <lineage>
        <taxon>Eukaryota</taxon>
        <taxon>Fungi</taxon>
        <taxon>Fungi incertae sedis</taxon>
        <taxon>Mucoromycota</taxon>
        <taxon>Mortierellomycotina</taxon>
        <taxon>Mortierellomycetes</taxon>
        <taxon>Mortierellales</taxon>
        <taxon>Mortierellaceae</taxon>
        <taxon>Modicella</taxon>
    </lineage>
</organism>
<evidence type="ECO:0000313" key="5">
    <source>
        <dbReference type="EMBL" id="KAF9996246.1"/>
    </source>
</evidence>
<dbReference type="OrthoDB" id="270167at2759"/>
<reference evidence="5" key="1">
    <citation type="journal article" date="2020" name="Fungal Divers.">
        <title>Resolving the Mortierellaceae phylogeny through synthesis of multi-gene phylogenetics and phylogenomics.</title>
        <authorList>
            <person name="Vandepol N."/>
            <person name="Liber J."/>
            <person name="Desiro A."/>
            <person name="Na H."/>
            <person name="Kennedy M."/>
            <person name="Barry K."/>
            <person name="Grigoriev I.V."/>
            <person name="Miller A.N."/>
            <person name="O'Donnell K."/>
            <person name="Stajich J.E."/>
            <person name="Bonito G."/>
        </authorList>
    </citation>
    <scope>NUCLEOTIDE SEQUENCE</scope>
    <source>
        <strain evidence="5">MES-2147</strain>
    </source>
</reference>
<comment type="subcellular location">
    <subcellularLocation>
        <location evidence="1">Nucleus</location>
    </subcellularLocation>
</comment>
<dbReference type="AlphaFoldDB" id="A0A9P6MF00"/>